<dbReference type="EMBL" id="JAGMUV010000018">
    <property type="protein sequence ID" value="KAH7128889.1"/>
    <property type="molecule type" value="Genomic_DNA"/>
</dbReference>
<keyword evidence="2" id="KW-1185">Reference proteome</keyword>
<evidence type="ECO:0000313" key="2">
    <source>
        <dbReference type="Proteomes" id="UP000738349"/>
    </source>
</evidence>
<name>A0A9P9DYN9_9HYPO</name>
<dbReference type="SUPFAM" id="SSF56436">
    <property type="entry name" value="C-type lectin-like"/>
    <property type="match status" value="1"/>
</dbReference>
<reference evidence="1" key="1">
    <citation type="journal article" date="2021" name="Nat. Commun.">
        <title>Genetic determinants of endophytism in the Arabidopsis root mycobiome.</title>
        <authorList>
            <person name="Mesny F."/>
            <person name="Miyauchi S."/>
            <person name="Thiergart T."/>
            <person name="Pickel B."/>
            <person name="Atanasova L."/>
            <person name="Karlsson M."/>
            <person name="Huettel B."/>
            <person name="Barry K.W."/>
            <person name="Haridas S."/>
            <person name="Chen C."/>
            <person name="Bauer D."/>
            <person name="Andreopoulos W."/>
            <person name="Pangilinan J."/>
            <person name="LaButti K."/>
            <person name="Riley R."/>
            <person name="Lipzen A."/>
            <person name="Clum A."/>
            <person name="Drula E."/>
            <person name="Henrissat B."/>
            <person name="Kohler A."/>
            <person name="Grigoriev I.V."/>
            <person name="Martin F.M."/>
            <person name="Hacquard S."/>
        </authorList>
    </citation>
    <scope>NUCLEOTIDE SEQUENCE</scope>
    <source>
        <strain evidence="1">MPI-CAGE-AT-0147</strain>
    </source>
</reference>
<protein>
    <submittedName>
        <fullName evidence="1">Uncharacterized protein</fullName>
    </submittedName>
</protein>
<dbReference type="OrthoDB" id="659at2759"/>
<proteinExistence type="predicted"/>
<organism evidence="1 2">
    <name type="scientific">Dactylonectria macrodidyma</name>
    <dbReference type="NCBI Taxonomy" id="307937"/>
    <lineage>
        <taxon>Eukaryota</taxon>
        <taxon>Fungi</taxon>
        <taxon>Dikarya</taxon>
        <taxon>Ascomycota</taxon>
        <taxon>Pezizomycotina</taxon>
        <taxon>Sordariomycetes</taxon>
        <taxon>Hypocreomycetidae</taxon>
        <taxon>Hypocreales</taxon>
        <taxon>Nectriaceae</taxon>
        <taxon>Dactylonectria</taxon>
    </lineage>
</organism>
<comment type="caution">
    <text evidence="1">The sequence shown here is derived from an EMBL/GenBank/DDBJ whole genome shotgun (WGS) entry which is preliminary data.</text>
</comment>
<dbReference type="InterPro" id="IPR016187">
    <property type="entry name" value="CTDL_fold"/>
</dbReference>
<dbReference type="InterPro" id="IPR051128">
    <property type="entry name" value="EgtD_Methyltrsf_superfamily"/>
</dbReference>
<evidence type="ECO:0000313" key="1">
    <source>
        <dbReference type="EMBL" id="KAH7128889.1"/>
    </source>
</evidence>
<dbReference type="Proteomes" id="UP000738349">
    <property type="component" value="Unassembled WGS sequence"/>
</dbReference>
<dbReference type="PANTHER" id="PTHR43397:SF1">
    <property type="entry name" value="ERGOTHIONEINE BIOSYNTHESIS PROTEIN 1"/>
    <property type="match status" value="1"/>
</dbReference>
<dbReference type="AlphaFoldDB" id="A0A9P9DYN9"/>
<gene>
    <name evidence="1" type="ORF">EDB81DRAFT_871643</name>
</gene>
<sequence length="351" mass="39635">MISPDALMEQPIPLRNPLIFYPGHIPTFEGIHLARVTDSAPPEPAYYHNIFELGIDPDIDDPSICHSHSELPDVFPQLKDILMYRERVRMRIRRLYDTGEAYRNRWVGRALWIGFEHEALHVETFLMTIQSPNIQPPPGLSKPDFAMLEAASRDRVANTWFYLPPQTFTIGFHDSKTDEAPSRFFAWGNEREPYDTQLPGAEQQRTPGAYGVTHCKGFISSHAVKTVWGLVPLNQALDWPVMASFNAVQGIHEHAEQQGKCRPDSRVNKTYHTDPRALFVDPTGTNSGFQNFHPVPIVHMEAVCGLGNTGGAAEWMRDLFEPQPGFTPMNIYPGYSADFVDGKHITIVGRS</sequence>
<dbReference type="PANTHER" id="PTHR43397">
    <property type="entry name" value="ERGOTHIONEINE BIOSYNTHESIS PROTEIN 1"/>
    <property type="match status" value="1"/>
</dbReference>
<accession>A0A9P9DYN9</accession>